<reference evidence="3 4" key="1">
    <citation type="submission" date="2020-08" db="EMBL/GenBank/DDBJ databases">
        <title>Genomic Encyclopedia of Type Strains, Phase III (KMG-III): the genomes of soil and plant-associated and newly described type strains.</title>
        <authorList>
            <person name="Whitman W."/>
        </authorList>
    </citation>
    <scope>NUCLEOTIDE SEQUENCE [LARGE SCALE GENOMIC DNA]</scope>
    <source>
        <strain evidence="3 4">CECT 4462</strain>
    </source>
</reference>
<dbReference type="AlphaFoldDB" id="A0A839T422"/>
<sequence>MKSKLVKAAALVSVLLAITSCAHHHRDNDRHDDKERHYDHRGHDRDHRENGRDFRWGPRR</sequence>
<comment type="caution">
    <text evidence="3">The sequence shown here is derived from an EMBL/GenBank/DDBJ whole genome shotgun (WGS) entry which is preliminary data.</text>
</comment>
<name>A0A839T422_AZOMA</name>
<accession>A0A839T422</accession>
<evidence type="ECO:0000256" key="2">
    <source>
        <dbReference type="SAM" id="SignalP"/>
    </source>
</evidence>
<protein>
    <submittedName>
        <fullName evidence="3">ABC-type Zn2+ transport system substrate-binding protein/surface adhesin</fullName>
    </submittedName>
</protein>
<gene>
    <name evidence="3" type="ORF">FHR87_002696</name>
</gene>
<dbReference type="RefSeq" id="WP_183167169.1">
    <property type="nucleotide sequence ID" value="NZ_JACHXI010000014.1"/>
</dbReference>
<keyword evidence="4" id="KW-1185">Reference proteome</keyword>
<dbReference type="EMBL" id="JACHXI010000014">
    <property type="protein sequence ID" value="MBB3104281.1"/>
    <property type="molecule type" value="Genomic_DNA"/>
</dbReference>
<feature type="signal peptide" evidence="2">
    <location>
        <begin position="1"/>
        <end position="24"/>
    </location>
</feature>
<organism evidence="3 4">
    <name type="scientific">Azomonas macrocytogenes</name>
    <name type="common">Azotobacter macrocytogenes</name>
    <dbReference type="NCBI Taxonomy" id="69962"/>
    <lineage>
        <taxon>Bacteria</taxon>
        <taxon>Pseudomonadati</taxon>
        <taxon>Pseudomonadota</taxon>
        <taxon>Gammaproteobacteria</taxon>
        <taxon>Pseudomonadales</taxon>
        <taxon>Pseudomonadaceae</taxon>
        <taxon>Azomonas</taxon>
    </lineage>
</organism>
<evidence type="ECO:0000313" key="3">
    <source>
        <dbReference type="EMBL" id="MBB3104281.1"/>
    </source>
</evidence>
<proteinExistence type="predicted"/>
<evidence type="ECO:0000256" key="1">
    <source>
        <dbReference type="SAM" id="MobiDB-lite"/>
    </source>
</evidence>
<evidence type="ECO:0000313" key="4">
    <source>
        <dbReference type="Proteomes" id="UP000549250"/>
    </source>
</evidence>
<feature type="chain" id="PRO_5032284382" evidence="2">
    <location>
        <begin position="25"/>
        <end position="60"/>
    </location>
</feature>
<dbReference type="PROSITE" id="PS51257">
    <property type="entry name" value="PROKAR_LIPOPROTEIN"/>
    <property type="match status" value="1"/>
</dbReference>
<dbReference type="Proteomes" id="UP000549250">
    <property type="component" value="Unassembled WGS sequence"/>
</dbReference>
<feature type="region of interest" description="Disordered" evidence="1">
    <location>
        <begin position="22"/>
        <end position="60"/>
    </location>
</feature>
<feature type="compositionally biased region" description="Basic and acidic residues" evidence="1">
    <location>
        <begin position="26"/>
        <end position="60"/>
    </location>
</feature>
<keyword evidence="2" id="KW-0732">Signal</keyword>